<protein>
    <submittedName>
        <fullName evidence="1">Uncharacterized protein</fullName>
    </submittedName>
</protein>
<reference evidence="1" key="1">
    <citation type="submission" date="2015-06" db="EMBL/GenBank/DDBJ databases">
        <authorList>
            <person name="Nguyen H."/>
        </authorList>
    </citation>
    <scope>NUCLEOTIDE SEQUENCE</scope>
    <source>
        <strain evidence="1">DAOM 180753</strain>
    </source>
</reference>
<dbReference type="EMBL" id="LACB01000034">
    <property type="protein sequence ID" value="KAJ9491348.1"/>
    <property type="molecule type" value="Genomic_DNA"/>
</dbReference>
<dbReference type="Proteomes" id="UP001227192">
    <property type="component" value="Unassembled WGS sequence"/>
</dbReference>
<sequence>MTSLSCNTNACSDNSTAPEINEWIMRDYRHLQNSLSYNHPMHPQFAYLGSSFTMPSTSTYLDIIATVKIPQPIPGSRKSTLPRLRPWIVSALDTIRLVLIYRHAIPLPKIHPNQKLLVADMLREK</sequence>
<organism evidence="1 2">
    <name type="scientific">Penicillium thymicola</name>
    <dbReference type="NCBI Taxonomy" id="293382"/>
    <lineage>
        <taxon>Eukaryota</taxon>
        <taxon>Fungi</taxon>
        <taxon>Dikarya</taxon>
        <taxon>Ascomycota</taxon>
        <taxon>Pezizomycotina</taxon>
        <taxon>Eurotiomycetes</taxon>
        <taxon>Eurotiomycetidae</taxon>
        <taxon>Eurotiales</taxon>
        <taxon>Aspergillaceae</taxon>
        <taxon>Penicillium</taxon>
    </lineage>
</organism>
<proteinExistence type="predicted"/>
<evidence type="ECO:0000313" key="2">
    <source>
        <dbReference type="Proteomes" id="UP001227192"/>
    </source>
</evidence>
<reference evidence="1" key="2">
    <citation type="journal article" date="2016" name="Fungal Biol.">
        <title>Ochratoxin A production by Penicillium thymicola.</title>
        <authorList>
            <person name="Nguyen H.D.T."/>
            <person name="McMullin D.R."/>
            <person name="Ponomareva E."/>
            <person name="Riley R."/>
            <person name="Pomraning K.R."/>
            <person name="Baker S.E."/>
            <person name="Seifert K.A."/>
        </authorList>
    </citation>
    <scope>NUCLEOTIDE SEQUENCE</scope>
    <source>
        <strain evidence="1">DAOM 180753</strain>
    </source>
</reference>
<dbReference type="AlphaFoldDB" id="A0AAI9TQ84"/>
<comment type="caution">
    <text evidence="1">The sequence shown here is derived from an EMBL/GenBank/DDBJ whole genome shotgun (WGS) entry which is preliminary data.</text>
</comment>
<keyword evidence="2" id="KW-1185">Reference proteome</keyword>
<evidence type="ECO:0000313" key="1">
    <source>
        <dbReference type="EMBL" id="KAJ9491348.1"/>
    </source>
</evidence>
<name>A0AAI9TQ84_PENTH</name>
<accession>A0AAI9TQ84</accession>
<gene>
    <name evidence="1" type="ORF">VN97_g1867</name>
</gene>